<evidence type="ECO:0000256" key="4">
    <source>
        <dbReference type="ARBA" id="ARBA00022606"/>
    </source>
</evidence>
<dbReference type="CDD" id="cd15911">
    <property type="entry name" value="7tmA_OR11A-like"/>
    <property type="match status" value="1"/>
</dbReference>
<dbReference type="EMBL" id="OW240914">
    <property type="protein sequence ID" value="CAH2272517.1"/>
    <property type="molecule type" value="Genomic_DNA"/>
</dbReference>
<dbReference type="PRINTS" id="PR00245">
    <property type="entry name" value="OLFACTORYR"/>
</dbReference>
<feature type="transmembrane region" description="Helical" evidence="15">
    <location>
        <begin position="285"/>
        <end position="304"/>
    </location>
</feature>
<evidence type="ECO:0000256" key="6">
    <source>
        <dbReference type="ARBA" id="ARBA00022725"/>
    </source>
</evidence>
<keyword evidence="5 14" id="KW-0812">Transmembrane</keyword>
<feature type="domain" description="G-protein coupled receptors family 1 profile" evidence="16">
    <location>
        <begin position="53"/>
        <end position="302"/>
    </location>
</feature>
<name>A0AAD1RIQ2_PELCU</name>
<evidence type="ECO:0000256" key="10">
    <source>
        <dbReference type="ARBA" id="ARBA00023157"/>
    </source>
</evidence>
<dbReference type="PROSITE" id="PS50262">
    <property type="entry name" value="G_PROTEIN_RECEP_F1_2"/>
    <property type="match status" value="1"/>
</dbReference>
<dbReference type="GO" id="GO:0005886">
    <property type="term" value="C:plasma membrane"/>
    <property type="evidence" value="ECO:0007669"/>
    <property type="project" value="UniProtKB-SubCell"/>
</dbReference>
<sequence length="351" mass="40064">YYTVNKKFRLWDMLEVNQTVVTEFLLLGFQNLRIFNIMLFLVFLVIYMLTLGFNLLIISLVAMFQNLKSPMYFFLSHLSLCDILLTTNITPNMLQITITGGSTISIKGCITQFYFYGASATTECLLLTVMSYDRYVAILNPLRYTSVMDSRLYHHLALWSWILSCTISLVIACLIHTLVFCGPHVIDHYFCDFAPLVELSCSDSTVVEMVDFILSIPFINFPLFFIIYTYVTIFITIFRIPSNSGKQKAFSTCSSHLIVVSTYYGTLITIYMTPSKGQLFNVNKVLSLLYTMGTPFINPIIYSLRNQEIKEALNHEMQASAMSNTKLKMTRQRQGIPGGGGNFRMNLSMCD</sequence>
<keyword evidence="12" id="KW-0325">Glycoprotein</keyword>
<dbReference type="FunFam" id="1.10.1220.70:FF:000001">
    <property type="entry name" value="Olfactory receptor"/>
    <property type="match status" value="1"/>
</dbReference>
<evidence type="ECO:0000256" key="12">
    <source>
        <dbReference type="ARBA" id="ARBA00023180"/>
    </source>
</evidence>
<evidence type="ECO:0000256" key="14">
    <source>
        <dbReference type="RuleBase" id="RU000688"/>
    </source>
</evidence>
<dbReference type="Pfam" id="PF13853">
    <property type="entry name" value="7tm_4"/>
    <property type="match status" value="1"/>
</dbReference>
<dbReference type="AlphaFoldDB" id="A0AAD1RIQ2"/>
<evidence type="ECO:0000256" key="9">
    <source>
        <dbReference type="ARBA" id="ARBA00023136"/>
    </source>
</evidence>
<reference evidence="17" key="1">
    <citation type="submission" date="2022-03" db="EMBL/GenBank/DDBJ databases">
        <authorList>
            <person name="Alioto T."/>
            <person name="Alioto T."/>
            <person name="Gomez Garrido J."/>
        </authorList>
    </citation>
    <scope>NUCLEOTIDE SEQUENCE</scope>
</reference>
<feature type="non-terminal residue" evidence="17">
    <location>
        <position position="351"/>
    </location>
</feature>
<evidence type="ECO:0000256" key="2">
    <source>
        <dbReference type="ARBA" id="ARBA00010663"/>
    </source>
</evidence>
<dbReference type="InterPro" id="IPR000725">
    <property type="entry name" value="Olfact_rcpt"/>
</dbReference>
<dbReference type="PRINTS" id="PR00237">
    <property type="entry name" value="GPCRRHODOPSN"/>
</dbReference>
<proteinExistence type="inferred from homology"/>
<keyword evidence="6 15" id="KW-0552">Olfaction</keyword>
<dbReference type="PANTHER" id="PTHR24242">
    <property type="entry name" value="G-PROTEIN COUPLED RECEPTOR"/>
    <property type="match status" value="1"/>
</dbReference>
<evidence type="ECO:0000256" key="13">
    <source>
        <dbReference type="ARBA" id="ARBA00023224"/>
    </source>
</evidence>
<keyword evidence="9 15" id="KW-0472">Membrane</keyword>
<evidence type="ECO:0000259" key="16">
    <source>
        <dbReference type="PROSITE" id="PS50262"/>
    </source>
</evidence>
<dbReference type="InterPro" id="IPR000276">
    <property type="entry name" value="GPCR_Rhodpsn"/>
</dbReference>
<evidence type="ECO:0000256" key="11">
    <source>
        <dbReference type="ARBA" id="ARBA00023170"/>
    </source>
</evidence>
<dbReference type="Gene3D" id="1.20.1070.10">
    <property type="entry name" value="Rhodopsin 7-helix transmembrane proteins"/>
    <property type="match status" value="1"/>
</dbReference>
<evidence type="ECO:0000256" key="3">
    <source>
        <dbReference type="ARBA" id="ARBA00022475"/>
    </source>
</evidence>
<feature type="transmembrane region" description="Helical" evidence="15">
    <location>
        <begin position="34"/>
        <end position="64"/>
    </location>
</feature>
<evidence type="ECO:0000256" key="7">
    <source>
        <dbReference type="ARBA" id="ARBA00022989"/>
    </source>
</evidence>
<keyword evidence="7 15" id="KW-1133">Transmembrane helix</keyword>
<evidence type="ECO:0000256" key="5">
    <source>
        <dbReference type="ARBA" id="ARBA00022692"/>
    </source>
</evidence>
<feature type="non-terminal residue" evidence="17">
    <location>
        <position position="1"/>
    </location>
</feature>
<dbReference type="PANTHER" id="PTHR24242:SF253">
    <property type="entry name" value="OLFACTORY RECEPTOR-RELATED"/>
    <property type="match status" value="1"/>
</dbReference>
<feature type="transmembrane region" description="Helical" evidence="15">
    <location>
        <begin position="212"/>
        <end position="237"/>
    </location>
</feature>
<dbReference type="SUPFAM" id="SSF81321">
    <property type="entry name" value="Family A G protein-coupled receptor-like"/>
    <property type="match status" value="1"/>
</dbReference>
<evidence type="ECO:0000256" key="8">
    <source>
        <dbReference type="ARBA" id="ARBA00023040"/>
    </source>
</evidence>
<dbReference type="FunFam" id="1.20.1070.10:FF:000010">
    <property type="entry name" value="Olfactory receptor"/>
    <property type="match status" value="1"/>
</dbReference>
<comment type="similarity">
    <text evidence="2 14">Belongs to the G-protein coupled receptor 1 family.</text>
</comment>
<dbReference type="InterPro" id="IPR017452">
    <property type="entry name" value="GPCR_Rhodpsn_7TM"/>
</dbReference>
<dbReference type="PROSITE" id="PS00237">
    <property type="entry name" value="G_PROTEIN_RECEP_F1_1"/>
    <property type="match status" value="1"/>
</dbReference>
<evidence type="ECO:0000256" key="15">
    <source>
        <dbReference type="RuleBase" id="RU363047"/>
    </source>
</evidence>
<evidence type="ECO:0000313" key="18">
    <source>
        <dbReference type="Proteomes" id="UP001295444"/>
    </source>
</evidence>
<feature type="transmembrane region" description="Helical" evidence="15">
    <location>
        <begin position="249"/>
        <end position="273"/>
    </location>
</feature>
<evidence type="ECO:0000313" key="17">
    <source>
        <dbReference type="EMBL" id="CAH2272517.1"/>
    </source>
</evidence>
<organism evidence="17 18">
    <name type="scientific">Pelobates cultripes</name>
    <name type="common">Western spadefoot toad</name>
    <dbReference type="NCBI Taxonomy" id="61616"/>
    <lineage>
        <taxon>Eukaryota</taxon>
        <taxon>Metazoa</taxon>
        <taxon>Chordata</taxon>
        <taxon>Craniata</taxon>
        <taxon>Vertebrata</taxon>
        <taxon>Euteleostomi</taxon>
        <taxon>Amphibia</taxon>
        <taxon>Batrachia</taxon>
        <taxon>Anura</taxon>
        <taxon>Pelobatoidea</taxon>
        <taxon>Pelobatidae</taxon>
        <taxon>Pelobates</taxon>
    </lineage>
</organism>
<accession>A0AAD1RIQ2</accession>
<comment type="subcellular location">
    <subcellularLocation>
        <location evidence="1 15">Cell membrane</location>
        <topology evidence="1 15">Multi-pass membrane protein</topology>
    </subcellularLocation>
</comment>
<dbReference type="Proteomes" id="UP001295444">
    <property type="component" value="Chromosome 03"/>
</dbReference>
<dbReference type="GO" id="GO:0004984">
    <property type="term" value="F:olfactory receptor activity"/>
    <property type="evidence" value="ECO:0007669"/>
    <property type="project" value="InterPro"/>
</dbReference>
<dbReference type="InterPro" id="IPR050939">
    <property type="entry name" value="Olfactory_GPCR1"/>
</dbReference>
<protein>
    <recommendedName>
        <fullName evidence="15">Olfactory receptor</fullName>
    </recommendedName>
</protein>
<keyword evidence="3 15" id="KW-1003">Cell membrane</keyword>
<keyword evidence="10" id="KW-1015">Disulfide bond</keyword>
<keyword evidence="13 14" id="KW-0807">Transducer</keyword>
<keyword evidence="11 14" id="KW-0675">Receptor</keyword>
<evidence type="ECO:0000256" key="1">
    <source>
        <dbReference type="ARBA" id="ARBA00004651"/>
    </source>
</evidence>
<keyword evidence="8 14" id="KW-0297">G-protein coupled receptor</keyword>
<gene>
    <name evidence="17" type="ORF">PECUL_23A046541</name>
</gene>
<keyword evidence="18" id="KW-1185">Reference proteome</keyword>
<keyword evidence="4 15" id="KW-0716">Sensory transduction</keyword>
<feature type="transmembrane region" description="Helical" evidence="15">
    <location>
        <begin position="156"/>
        <end position="179"/>
    </location>
</feature>
<dbReference type="GO" id="GO:0004930">
    <property type="term" value="F:G protein-coupled receptor activity"/>
    <property type="evidence" value="ECO:0007669"/>
    <property type="project" value="UniProtKB-KW"/>
</dbReference>